<keyword evidence="4" id="KW-0067">ATP-binding</keyword>
<dbReference type="EMBL" id="KV784375">
    <property type="protein sequence ID" value="OEU09515.1"/>
    <property type="molecule type" value="Genomic_DNA"/>
</dbReference>
<dbReference type="GO" id="GO:0005524">
    <property type="term" value="F:ATP binding"/>
    <property type="evidence" value="ECO:0007669"/>
    <property type="project" value="UniProtKB-KW"/>
</dbReference>
<evidence type="ECO:0000313" key="7">
    <source>
        <dbReference type="EMBL" id="OEU09515.1"/>
    </source>
</evidence>
<evidence type="ECO:0000256" key="5">
    <source>
        <dbReference type="SAM" id="MobiDB-lite"/>
    </source>
</evidence>
<proteinExistence type="predicted"/>
<dbReference type="Pfam" id="PF00781">
    <property type="entry name" value="DAGK_cat"/>
    <property type="match status" value="1"/>
</dbReference>
<gene>
    <name evidence="7" type="ORF">FRACYDRAFT_277329</name>
</gene>
<keyword evidence="8" id="KW-1185">Reference proteome</keyword>
<evidence type="ECO:0000256" key="2">
    <source>
        <dbReference type="ARBA" id="ARBA00022741"/>
    </source>
</evidence>
<sequence length="536" mass="59646">MSNDEDDVEWPREVAERNQRLLTVVSGSSDAEENTVDIIDPNDIVGVNVEIELASTGISEPRSLTSSLNRNDDSNQNNEPVSEIPVDTQANAILSLFVYPKPNLSTKGYIQTFCGAERNKTKNSNKAITFLEDKDRRQDCSDASKSSKCIGQRYCHHRRFTVAPSEDLTDLSILVNAIRKLSQPNKLPATSLDEEERLLVIVNPCSGQKMGVSEYEKMLLPMLEEAGVAHDCLITTHTKHAEERMRKQCTPSDFKDVSKYTGIVVVGGDGTIHEIMQGIHQRDDRDKILESIKLGMIGAGTSNGFSASLAHASKESMSPLDSAFVIVKGMSSWIDLSRYDTKSSSYTSFLTFSWAMIADIDIESECIRWAGFLRMDIWGVVRVLFLRKYRAKFSYLPPTEDKKTVILPPLSTPLSENEGWVTVEDDFVLFWVSQVTHAGEQMFQSPSCKMNDGVFQIFVVRGNVSRLRLALILLAMEHGGHVGMNGVEFIQCSAYRLEPITQGSYNDLDGEVIESGPIQASVLPSSIQAYSNPQYD</sequence>
<dbReference type="Proteomes" id="UP000095751">
    <property type="component" value="Unassembled WGS sequence"/>
</dbReference>
<evidence type="ECO:0000256" key="4">
    <source>
        <dbReference type="ARBA" id="ARBA00022840"/>
    </source>
</evidence>
<evidence type="ECO:0000256" key="3">
    <source>
        <dbReference type="ARBA" id="ARBA00022777"/>
    </source>
</evidence>
<protein>
    <submittedName>
        <fullName evidence="7">DAGK_cat-domain-containing protein</fullName>
    </submittedName>
</protein>
<dbReference type="PANTHER" id="PTHR12358:SF31">
    <property type="entry name" value="ACYLGLYCEROL KINASE, MITOCHONDRIAL"/>
    <property type="match status" value="1"/>
</dbReference>
<feature type="region of interest" description="Disordered" evidence="5">
    <location>
        <begin position="61"/>
        <end position="84"/>
    </location>
</feature>
<dbReference type="Gene3D" id="2.60.200.40">
    <property type="match status" value="1"/>
</dbReference>
<dbReference type="InParanoid" id="A0A1E7EUN4"/>
<dbReference type="PROSITE" id="PS50146">
    <property type="entry name" value="DAGK"/>
    <property type="match status" value="1"/>
</dbReference>
<keyword evidence="1" id="KW-0808">Transferase</keyword>
<dbReference type="InterPro" id="IPR001206">
    <property type="entry name" value="Diacylglycerol_kinase_cat_dom"/>
</dbReference>
<organism evidence="7 8">
    <name type="scientific">Fragilariopsis cylindrus CCMP1102</name>
    <dbReference type="NCBI Taxonomy" id="635003"/>
    <lineage>
        <taxon>Eukaryota</taxon>
        <taxon>Sar</taxon>
        <taxon>Stramenopiles</taxon>
        <taxon>Ochrophyta</taxon>
        <taxon>Bacillariophyta</taxon>
        <taxon>Bacillariophyceae</taxon>
        <taxon>Bacillariophycidae</taxon>
        <taxon>Bacillariales</taxon>
        <taxon>Bacillariaceae</taxon>
        <taxon>Fragilariopsis</taxon>
    </lineage>
</organism>
<evidence type="ECO:0000256" key="1">
    <source>
        <dbReference type="ARBA" id="ARBA00022679"/>
    </source>
</evidence>
<evidence type="ECO:0000259" key="6">
    <source>
        <dbReference type="PROSITE" id="PS50146"/>
    </source>
</evidence>
<dbReference type="SUPFAM" id="SSF111331">
    <property type="entry name" value="NAD kinase/diacylglycerol kinase-like"/>
    <property type="match status" value="1"/>
</dbReference>
<evidence type="ECO:0000313" key="8">
    <source>
        <dbReference type="Proteomes" id="UP000095751"/>
    </source>
</evidence>
<feature type="compositionally biased region" description="Polar residues" evidence="5">
    <location>
        <begin position="61"/>
        <end position="80"/>
    </location>
</feature>
<name>A0A1E7EUN4_9STRA</name>
<dbReference type="GO" id="GO:0016020">
    <property type="term" value="C:membrane"/>
    <property type="evidence" value="ECO:0007669"/>
    <property type="project" value="TreeGrafter"/>
</dbReference>
<accession>A0A1E7EUN4</accession>
<dbReference type="GO" id="GO:0001727">
    <property type="term" value="F:lipid kinase activity"/>
    <property type="evidence" value="ECO:0007669"/>
    <property type="project" value="TreeGrafter"/>
</dbReference>
<keyword evidence="2" id="KW-0547">Nucleotide-binding</keyword>
<dbReference type="InterPro" id="IPR050187">
    <property type="entry name" value="Lipid_Phosphate_FormReg"/>
</dbReference>
<dbReference type="AlphaFoldDB" id="A0A1E7EUN4"/>
<dbReference type="PANTHER" id="PTHR12358">
    <property type="entry name" value="SPHINGOSINE KINASE"/>
    <property type="match status" value="1"/>
</dbReference>
<dbReference type="InterPro" id="IPR016064">
    <property type="entry name" value="NAD/diacylglycerol_kinase_sf"/>
</dbReference>
<feature type="domain" description="DAGKc" evidence="6">
    <location>
        <begin position="193"/>
        <end position="343"/>
    </location>
</feature>
<dbReference type="SMART" id="SM00046">
    <property type="entry name" value="DAGKc"/>
    <property type="match status" value="1"/>
</dbReference>
<dbReference type="InterPro" id="IPR017438">
    <property type="entry name" value="ATP-NAD_kinase_N"/>
</dbReference>
<dbReference type="GO" id="GO:0046512">
    <property type="term" value="P:sphingosine biosynthetic process"/>
    <property type="evidence" value="ECO:0007669"/>
    <property type="project" value="TreeGrafter"/>
</dbReference>
<reference evidence="7 8" key="1">
    <citation type="submission" date="2016-09" db="EMBL/GenBank/DDBJ databases">
        <title>Extensive genetic diversity and differential bi-allelic expression allows diatom success in the polar Southern Ocean.</title>
        <authorList>
            <consortium name="DOE Joint Genome Institute"/>
            <person name="Mock T."/>
            <person name="Otillar R.P."/>
            <person name="Strauss J."/>
            <person name="Dupont C."/>
            <person name="Frickenhaus S."/>
            <person name="Maumus F."/>
            <person name="Mcmullan M."/>
            <person name="Sanges R."/>
            <person name="Schmutz J."/>
            <person name="Toseland A."/>
            <person name="Valas R."/>
            <person name="Veluchamy A."/>
            <person name="Ward B.J."/>
            <person name="Allen A."/>
            <person name="Barry K."/>
            <person name="Falciatore A."/>
            <person name="Ferrante M."/>
            <person name="Fortunato A.E."/>
            <person name="Gloeckner G."/>
            <person name="Gruber A."/>
            <person name="Hipkin R."/>
            <person name="Janech M."/>
            <person name="Kroth P."/>
            <person name="Leese F."/>
            <person name="Lindquist E."/>
            <person name="Lyon B.R."/>
            <person name="Martin J."/>
            <person name="Mayer C."/>
            <person name="Parker M."/>
            <person name="Quesneville H."/>
            <person name="Raymond J."/>
            <person name="Uhlig C."/>
            <person name="Valentin K.U."/>
            <person name="Worden A.Z."/>
            <person name="Armbrust E.V."/>
            <person name="Bowler C."/>
            <person name="Green B."/>
            <person name="Moulton V."/>
            <person name="Van Oosterhout C."/>
            <person name="Grigoriev I."/>
        </authorList>
    </citation>
    <scope>NUCLEOTIDE SEQUENCE [LARGE SCALE GENOMIC DNA]</scope>
    <source>
        <strain evidence="7 8">CCMP1102</strain>
    </source>
</reference>
<dbReference type="GO" id="GO:0005737">
    <property type="term" value="C:cytoplasm"/>
    <property type="evidence" value="ECO:0007669"/>
    <property type="project" value="TreeGrafter"/>
</dbReference>
<dbReference type="Gene3D" id="3.40.50.10330">
    <property type="entry name" value="Probable inorganic polyphosphate/atp-NAD kinase, domain 1"/>
    <property type="match status" value="1"/>
</dbReference>
<keyword evidence="3" id="KW-0418">Kinase</keyword>
<dbReference type="KEGG" id="fcy:FRACYDRAFT_277329"/>
<dbReference type="OrthoDB" id="3853857at2759"/>
<dbReference type="Pfam" id="PF19279">
    <property type="entry name" value="YegS_C"/>
    <property type="match status" value="1"/>
</dbReference>
<dbReference type="InterPro" id="IPR045540">
    <property type="entry name" value="YegS/DAGK_C"/>
</dbReference>